<keyword evidence="1" id="KW-0175">Coiled coil</keyword>
<name>A0AAD3D1F2_9STRA</name>
<sequence length="1104" mass="125897">MAEDLARVLNSFPRGKQIQFFPFESIESDKIERETICKHCSYINKEQWYALLYSNGLVRLDNKGEVRPNGDQILDAFSNYDSKFGFSVKISAFKKRSVFEVLIEGSSTTFPNANISSRQLNFYKLDFNRKVAEMKKQVREMEVVRTKDRNFITPSPKNKRLKKSVQKTFTYKVDSQVREFTGSTIPNSPSSTKSYRNVVYAINGREYQFPHNYVPVLEKDFKKLMADLRASKEQIKNLNKENSTLRSELRIANDMIDEYQNELNENENAIQIGKKIERINNIKQVPSTPEGRRLYNSAFAVMPKVSADSLSMGIPLISAALLSDLKVLDHLEEPTKLIDACPSTSTLKSNLDEAREQVYLEIAKDVVNGIPFSLLTDKKKAGIERLVVQVAKFCENDEKVKLTTLAADGSLASDDDVANAIDYILQWIDMYINEFTDEELTMKIFAQSTDAGGGGVGESVMRELETIYNRVADGSYTLTCAMHAIARAFQVAFETSLGTSGLQMKTILQWLHTVWSIQEQFGEHFDDAWKAFTTEQGENEEDNIIERLCKPLLTRWMYVLRCAENILTKWDGWISFLKAVYETFDTIVGKMARRCIAQLKSPILKCQLEFIVAFGNAFFKKFYAWLTRIDEHTKTSGFSSHEMLPCIANMEISFKQLKDGWRENPNYASCITILDTLPSDVKDDNGNVIVFGKETTSSQFELFFKEFEAVFGKNFSIWKRNGINFTIASSNAKVATTFAKWYCEYDLSRERSDQTPIFEDCNVHSGQMTVQQWISFLDTCTKTKDYRLQQHVPAVQAIANGSYLYEEDASEEISNLRRDVKKFYFIVAHCSQMTERAVQEADLCRSSNKGEHDTSALVGLRSTDVLPVYEILRKQFEDRVKQGNQHMSKGVNKSDRVLRSANARNKQNQVSRARHRPTKFRAKLHLQKAIDSVIDTEGAKTIRRVKKLRKPILKMKGKRADAFSARIARGQASSRKRAADVNVDVLTPPAIFQGSLKVTNFSKSALLPYALRELEARNENTQGITTISKAKISLSIALLIERTIDDEDEQRPRYTRDYLLTQEWQALKSLLEANGGLDFSLKHPDNVREANIIHDIMKGRGNVV</sequence>
<organism evidence="2 3">
    <name type="scientific">Chaetoceros tenuissimus</name>
    <dbReference type="NCBI Taxonomy" id="426638"/>
    <lineage>
        <taxon>Eukaryota</taxon>
        <taxon>Sar</taxon>
        <taxon>Stramenopiles</taxon>
        <taxon>Ochrophyta</taxon>
        <taxon>Bacillariophyta</taxon>
        <taxon>Coscinodiscophyceae</taxon>
        <taxon>Chaetocerotophycidae</taxon>
        <taxon>Chaetocerotales</taxon>
        <taxon>Chaetocerotaceae</taxon>
        <taxon>Chaetoceros</taxon>
    </lineage>
</organism>
<feature type="coiled-coil region" evidence="1">
    <location>
        <begin position="221"/>
        <end position="276"/>
    </location>
</feature>
<comment type="caution">
    <text evidence="2">The sequence shown here is derived from an EMBL/GenBank/DDBJ whole genome shotgun (WGS) entry which is preliminary data.</text>
</comment>
<keyword evidence="3" id="KW-1185">Reference proteome</keyword>
<evidence type="ECO:0000256" key="1">
    <source>
        <dbReference type="SAM" id="Coils"/>
    </source>
</evidence>
<evidence type="ECO:0000313" key="2">
    <source>
        <dbReference type="EMBL" id="GFH54359.1"/>
    </source>
</evidence>
<dbReference type="AlphaFoldDB" id="A0AAD3D1F2"/>
<protein>
    <submittedName>
        <fullName evidence="2">Uncharacterized protein</fullName>
    </submittedName>
</protein>
<accession>A0AAD3D1F2</accession>
<gene>
    <name evidence="2" type="ORF">CTEN210_10835</name>
</gene>
<evidence type="ECO:0000313" key="3">
    <source>
        <dbReference type="Proteomes" id="UP001054902"/>
    </source>
</evidence>
<proteinExistence type="predicted"/>
<dbReference type="EMBL" id="BLLK01000047">
    <property type="protein sequence ID" value="GFH54359.1"/>
    <property type="molecule type" value="Genomic_DNA"/>
</dbReference>
<reference evidence="2 3" key="1">
    <citation type="journal article" date="2021" name="Sci. Rep.">
        <title>The genome of the diatom Chaetoceros tenuissimus carries an ancient integrated fragment of an extant virus.</title>
        <authorList>
            <person name="Hongo Y."/>
            <person name="Kimura K."/>
            <person name="Takaki Y."/>
            <person name="Yoshida Y."/>
            <person name="Baba S."/>
            <person name="Kobayashi G."/>
            <person name="Nagasaki K."/>
            <person name="Hano T."/>
            <person name="Tomaru Y."/>
        </authorList>
    </citation>
    <scope>NUCLEOTIDE SEQUENCE [LARGE SCALE GENOMIC DNA]</scope>
    <source>
        <strain evidence="2 3">NIES-3715</strain>
    </source>
</reference>
<dbReference type="Proteomes" id="UP001054902">
    <property type="component" value="Unassembled WGS sequence"/>
</dbReference>